<gene>
    <name evidence="1 3" type="ORF">BDZ99DRAFT_519148</name>
</gene>
<sequence length="100" mass="11425">MIARAERSHNPPARTIHYCSSHDPLVRTIHLLARSAYSHDPPTHTIRLLTRSACSYDPPACTIPQLARFLHTWRLLVTTIIIINLIKGHLQRDFMLGCPH</sequence>
<protein>
    <submittedName>
        <fullName evidence="1 3">Uncharacterized protein</fullName>
    </submittedName>
</protein>
<reference evidence="3" key="2">
    <citation type="submission" date="2020-04" db="EMBL/GenBank/DDBJ databases">
        <authorList>
            <consortium name="NCBI Genome Project"/>
        </authorList>
    </citation>
    <scope>NUCLEOTIDE SEQUENCE</scope>
    <source>
        <strain evidence="3">CBS 304.34</strain>
    </source>
</reference>
<reference evidence="3" key="3">
    <citation type="submission" date="2025-04" db="UniProtKB">
        <authorList>
            <consortium name="RefSeq"/>
        </authorList>
    </citation>
    <scope>IDENTIFICATION</scope>
    <source>
        <strain evidence="3">CBS 304.34</strain>
    </source>
</reference>
<proteinExistence type="predicted"/>
<dbReference type="EMBL" id="MU003698">
    <property type="protein sequence ID" value="KAF2811905.1"/>
    <property type="molecule type" value="Genomic_DNA"/>
</dbReference>
<keyword evidence="2" id="KW-1185">Reference proteome</keyword>
<organism evidence="1">
    <name type="scientific">Mytilinidion resinicola</name>
    <dbReference type="NCBI Taxonomy" id="574789"/>
    <lineage>
        <taxon>Eukaryota</taxon>
        <taxon>Fungi</taxon>
        <taxon>Dikarya</taxon>
        <taxon>Ascomycota</taxon>
        <taxon>Pezizomycotina</taxon>
        <taxon>Dothideomycetes</taxon>
        <taxon>Pleosporomycetidae</taxon>
        <taxon>Mytilinidiales</taxon>
        <taxon>Mytilinidiaceae</taxon>
        <taxon>Mytilinidion</taxon>
    </lineage>
</organism>
<evidence type="ECO:0000313" key="3">
    <source>
        <dbReference type="RefSeq" id="XP_033578869.1"/>
    </source>
</evidence>
<evidence type="ECO:0000313" key="1">
    <source>
        <dbReference type="EMBL" id="KAF2811905.1"/>
    </source>
</evidence>
<dbReference type="AlphaFoldDB" id="A0A6A6YVA2"/>
<dbReference type="GeneID" id="54466270"/>
<evidence type="ECO:0000313" key="2">
    <source>
        <dbReference type="Proteomes" id="UP000504636"/>
    </source>
</evidence>
<name>A0A6A6YVA2_9PEZI</name>
<dbReference type="RefSeq" id="XP_033578869.1">
    <property type="nucleotide sequence ID" value="XM_033725377.1"/>
</dbReference>
<accession>A0A6A6YVA2</accession>
<reference evidence="1 3" key="1">
    <citation type="journal article" date="2020" name="Stud. Mycol.">
        <title>101 Dothideomycetes genomes: a test case for predicting lifestyles and emergence of pathogens.</title>
        <authorList>
            <person name="Haridas S."/>
            <person name="Albert R."/>
            <person name="Binder M."/>
            <person name="Bloem J."/>
            <person name="Labutti K."/>
            <person name="Salamov A."/>
            <person name="Andreopoulos B."/>
            <person name="Baker S."/>
            <person name="Barry K."/>
            <person name="Bills G."/>
            <person name="Bluhm B."/>
            <person name="Cannon C."/>
            <person name="Castanera R."/>
            <person name="Culley D."/>
            <person name="Daum C."/>
            <person name="Ezra D."/>
            <person name="Gonzalez J."/>
            <person name="Henrissat B."/>
            <person name="Kuo A."/>
            <person name="Liang C."/>
            <person name="Lipzen A."/>
            <person name="Lutzoni F."/>
            <person name="Magnuson J."/>
            <person name="Mondo S."/>
            <person name="Nolan M."/>
            <person name="Ohm R."/>
            <person name="Pangilinan J."/>
            <person name="Park H.-J."/>
            <person name="Ramirez L."/>
            <person name="Alfaro M."/>
            <person name="Sun H."/>
            <person name="Tritt A."/>
            <person name="Yoshinaga Y."/>
            <person name="Zwiers L.-H."/>
            <person name="Turgeon B."/>
            <person name="Goodwin S."/>
            <person name="Spatafora J."/>
            <person name="Crous P."/>
            <person name="Grigoriev I."/>
        </authorList>
    </citation>
    <scope>NUCLEOTIDE SEQUENCE</scope>
    <source>
        <strain evidence="1 3">CBS 304.34</strain>
    </source>
</reference>
<dbReference type="Proteomes" id="UP000504636">
    <property type="component" value="Unplaced"/>
</dbReference>